<organism evidence="6 7">
    <name type="scientific">Mycoplasma seminis</name>
    <dbReference type="NCBI Taxonomy" id="512749"/>
    <lineage>
        <taxon>Bacteria</taxon>
        <taxon>Bacillati</taxon>
        <taxon>Mycoplasmatota</taxon>
        <taxon>Mollicutes</taxon>
        <taxon>Mycoplasmataceae</taxon>
        <taxon>Mycoplasma</taxon>
    </lineage>
</organism>
<feature type="transmembrane region" description="Helical" evidence="5">
    <location>
        <begin position="104"/>
        <end position="129"/>
    </location>
</feature>
<keyword evidence="4 5" id="KW-0472">Membrane</keyword>
<dbReference type="PANTHER" id="PTHR11040:SF44">
    <property type="entry name" value="PROTEIN ZNTC-RELATED"/>
    <property type="match status" value="1"/>
</dbReference>
<dbReference type="Proteomes" id="UP001237011">
    <property type="component" value="Chromosome"/>
</dbReference>
<proteinExistence type="predicted"/>
<feature type="transmembrane region" description="Helical" evidence="5">
    <location>
        <begin position="392"/>
        <end position="414"/>
    </location>
</feature>
<feature type="transmembrane region" description="Helical" evidence="5">
    <location>
        <begin position="327"/>
        <end position="348"/>
    </location>
</feature>
<comment type="subcellular location">
    <subcellularLocation>
        <location evidence="1">Membrane</location>
        <topology evidence="1">Multi-pass membrane protein</topology>
    </subcellularLocation>
</comment>
<evidence type="ECO:0000256" key="5">
    <source>
        <dbReference type="SAM" id="Phobius"/>
    </source>
</evidence>
<feature type="transmembrane region" description="Helical" evidence="5">
    <location>
        <begin position="20"/>
        <end position="47"/>
    </location>
</feature>
<keyword evidence="2 5" id="KW-0812">Transmembrane</keyword>
<evidence type="ECO:0000256" key="2">
    <source>
        <dbReference type="ARBA" id="ARBA00022692"/>
    </source>
</evidence>
<evidence type="ECO:0000256" key="3">
    <source>
        <dbReference type="ARBA" id="ARBA00022989"/>
    </source>
</evidence>
<keyword evidence="7" id="KW-1185">Reference proteome</keyword>
<sequence length="415" mass="47224">MSLQDLYIKLSTDVGSEGLATFIVVLVTLLCLLVIPTLLSLILPLFHKLKDKKFRNFTFYLYAFSTGFFLILATFGFLRESIEVSSHGVHDHVPGAADNNNIVFGYNIATIVSGLLIGILFSFTLKFVITYRINKVLKKDKNLNVFVHEHGEDHDHAHGHEHHHHAPREWSLLEAEKTIVNKPAVLFYDGSSKHLKTYSLKEKTAKKYSGAVIYDSNSYVHKHDHGTYSHVHTHPDYIFNQEENLAQAEETIIHKSEPKMKLIALMLLLTHRIPEGILLGYNLSLATTGKTNNLTTAYFLSLILHLIPEESIFYFRLREAGFSKIKSLLLSFLGLSLFLPFMLIGAYVGRSIDQLWWLKAMTFAAIAGIFLFTSIVEFIPEFYHNHMPKKKWFKVLLSLFIGIIVAVAILSFHAH</sequence>
<evidence type="ECO:0000313" key="7">
    <source>
        <dbReference type="Proteomes" id="UP001237011"/>
    </source>
</evidence>
<evidence type="ECO:0000256" key="1">
    <source>
        <dbReference type="ARBA" id="ARBA00004141"/>
    </source>
</evidence>
<reference evidence="6" key="1">
    <citation type="submission" date="2023-08" db="EMBL/GenBank/DDBJ databases">
        <title>Complete genome sequence of Mycoplasma seminis 2200.</title>
        <authorList>
            <person name="Spergser J."/>
        </authorList>
    </citation>
    <scope>NUCLEOTIDE SEQUENCE [LARGE SCALE GENOMIC DNA]</scope>
    <source>
        <strain evidence="6">2200</strain>
    </source>
</reference>
<accession>A0ABY9H9P8</accession>
<dbReference type="PANTHER" id="PTHR11040">
    <property type="entry name" value="ZINC/IRON TRANSPORTER"/>
    <property type="match status" value="1"/>
</dbReference>
<dbReference type="RefSeq" id="WP_305937750.1">
    <property type="nucleotide sequence ID" value="NZ_CP132191.1"/>
</dbReference>
<dbReference type="InterPro" id="IPR003689">
    <property type="entry name" value="ZIP"/>
</dbReference>
<dbReference type="Pfam" id="PF02535">
    <property type="entry name" value="Zip"/>
    <property type="match status" value="1"/>
</dbReference>
<keyword evidence="3 5" id="KW-1133">Transmembrane helix</keyword>
<feature type="transmembrane region" description="Helical" evidence="5">
    <location>
        <begin position="360"/>
        <end position="380"/>
    </location>
</feature>
<feature type="transmembrane region" description="Helical" evidence="5">
    <location>
        <begin position="59"/>
        <end position="78"/>
    </location>
</feature>
<dbReference type="EMBL" id="CP132191">
    <property type="protein sequence ID" value="WLP85314.1"/>
    <property type="molecule type" value="Genomic_DNA"/>
</dbReference>
<evidence type="ECO:0000256" key="4">
    <source>
        <dbReference type="ARBA" id="ARBA00023136"/>
    </source>
</evidence>
<protein>
    <submittedName>
        <fullName evidence="6">ZIP family metal transporter</fullName>
    </submittedName>
</protein>
<evidence type="ECO:0000313" key="6">
    <source>
        <dbReference type="EMBL" id="WLP85314.1"/>
    </source>
</evidence>
<gene>
    <name evidence="6" type="ORF">Q8852_03250</name>
</gene>
<name>A0ABY9H9P8_9MOLU</name>